<reference evidence="1" key="1">
    <citation type="journal article" date="2021" name="Proc. Natl. Acad. Sci. U.S.A.">
        <title>A Catalog of Tens of Thousands of Viruses from Human Metagenomes Reveals Hidden Associations with Chronic Diseases.</title>
        <authorList>
            <person name="Tisza M.J."/>
            <person name="Buck C.B."/>
        </authorList>
    </citation>
    <scope>NUCLEOTIDE SEQUENCE</scope>
    <source>
        <strain evidence="1">Ctj3P51</strain>
    </source>
</reference>
<name>A0A8S5NQM3_9CAUD</name>
<dbReference type="EMBL" id="BK015217">
    <property type="protein sequence ID" value="DAD96520.1"/>
    <property type="molecule type" value="Genomic_DNA"/>
</dbReference>
<protein>
    <submittedName>
        <fullName evidence="1">Uncharacterized protein</fullName>
    </submittedName>
</protein>
<accession>A0A8S5NQM3</accession>
<sequence>MTNLLFVAYSTETGNPALIGGDGFEDCDMVAMLYTVKQCYKNIYKKQNYIIKKLVRIYAWHCFWTNLKNKLFEIKEDNE</sequence>
<proteinExistence type="predicted"/>
<organism evidence="1">
    <name type="scientific">Myoviridae sp. ctj3P51</name>
    <dbReference type="NCBI Taxonomy" id="2826687"/>
    <lineage>
        <taxon>Viruses</taxon>
        <taxon>Duplodnaviria</taxon>
        <taxon>Heunggongvirae</taxon>
        <taxon>Uroviricota</taxon>
        <taxon>Caudoviricetes</taxon>
    </lineage>
</organism>
<evidence type="ECO:0000313" key="1">
    <source>
        <dbReference type="EMBL" id="DAD96520.1"/>
    </source>
</evidence>